<proteinExistence type="predicted"/>
<gene>
    <name evidence="1" type="ORF">PQQ73_00005</name>
</gene>
<accession>A0ABW9E9A8</accession>
<protein>
    <submittedName>
        <fullName evidence="1">Uncharacterized protein</fullName>
    </submittedName>
</protein>
<evidence type="ECO:0000313" key="2">
    <source>
        <dbReference type="Proteomes" id="UP001629392"/>
    </source>
</evidence>
<dbReference type="RefSeq" id="WP_408151751.1">
    <property type="nucleotide sequence ID" value="NZ_JAQQCJ010000022.1"/>
</dbReference>
<evidence type="ECO:0000313" key="1">
    <source>
        <dbReference type="EMBL" id="MFM0714710.1"/>
    </source>
</evidence>
<keyword evidence="2" id="KW-1185">Reference proteome</keyword>
<dbReference type="Proteomes" id="UP001629392">
    <property type="component" value="Unassembled WGS sequence"/>
</dbReference>
<reference evidence="1 2" key="1">
    <citation type="journal article" date="2024" name="Chem. Sci.">
        <title>Discovery of megapolipeptins by genome mining of a Burkholderiales bacteria collection.</title>
        <authorList>
            <person name="Paulo B.S."/>
            <person name="Recchia M.J.J."/>
            <person name="Lee S."/>
            <person name="Fergusson C.H."/>
            <person name="Romanowski S.B."/>
            <person name="Hernandez A."/>
            <person name="Krull N."/>
            <person name="Liu D.Y."/>
            <person name="Cavanagh H."/>
            <person name="Bos A."/>
            <person name="Gray C.A."/>
            <person name="Murphy B.T."/>
            <person name="Linington R.G."/>
            <person name="Eustaquio A.S."/>
        </authorList>
    </citation>
    <scope>NUCLEOTIDE SEQUENCE [LARGE SCALE GENOMIC DNA]</scope>
    <source>
        <strain evidence="1 2">RL17-350-BIC-E</strain>
    </source>
</reference>
<dbReference type="EMBL" id="JAQQCL010000001">
    <property type="protein sequence ID" value="MFM0714710.1"/>
    <property type="molecule type" value="Genomic_DNA"/>
</dbReference>
<feature type="non-terminal residue" evidence="1">
    <location>
        <position position="1"/>
    </location>
</feature>
<sequence>DPPCMTRRRTPATDEPLRIPGAAFLYRNVSTPYSDKQACIKRLNENIPDTSARFNTYTQG</sequence>
<comment type="caution">
    <text evidence="1">The sequence shown here is derived from an EMBL/GenBank/DDBJ whole genome shotgun (WGS) entry which is preliminary data.</text>
</comment>
<organism evidence="1 2">
    <name type="scientific">Paraburkholderia strydomiana</name>
    <dbReference type="NCBI Taxonomy" id="1245417"/>
    <lineage>
        <taxon>Bacteria</taxon>
        <taxon>Pseudomonadati</taxon>
        <taxon>Pseudomonadota</taxon>
        <taxon>Betaproteobacteria</taxon>
        <taxon>Burkholderiales</taxon>
        <taxon>Burkholderiaceae</taxon>
        <taxon>Paraburkholderia</taxon>
    </lineage>
</organism>
<name>A0ABW9E9A8_9BURK</name>